<dbReference type="PROSITE" id="PS00134">
    <property type="entry name" value="TRYPSIN_HIS"/>
    <property type="match status" value="1"/>
</dbReference>
<evidence type="ECO:0000256" key="9">
    <source>
        <dbReference type="ARBA" id="ARBA00024195"/>
    </source>
</evidence>
<dbReference type="SUPFAM" id="SSF49854">
    <property type="entry name" value="Spermadhesin, CUB domain"/>
    <property type="match status" value="1"/>
</dbReference>
<dbReference type="GO" id="GO:0005576">
    <property type="term" value="C:extracellular region"/>
    <property type="evidence" value="ECO:0007669"/>
    <property type="project" value="UniProtKB-SubCell"/>
</dbReference>
<evidence type="ECO:0000256" key="11">
    <source>
        <dbReference type="RuleBase" id="RU363034"/>
    </source>
</evidence>
<evidence type="ECO:0000259" key="13">
    <source>
        <dbReference type="PROSITE" id="PS50240"/>
    </source>
</evidence>
<comment type="caution">
    <text evidence="10">Lacks conserved residue(s) required for the propagation of feature annotation.</text>
</comment>
<dbReference type="Pfam" id="PF00089">
    <property type="entry name" value="Trypsin"/>
    <property type="match status" value="1"/>
</dbReference>
<dbReference type="FunFam" id="2.40.10.10:FF:000146">
    <property type="entry name" value="Serine protease 53"/>
    <property type="match status" value="1"/>
</dbReference>
<keyword evidence="6 11" id="KW-0720">Serine protease</keyword>
<dbReference type="PROSITE" id="PS50240">
    <property type="entry name" value="TRYPSIN_DOM"/>
    <property type="match status" value="1"/>
</dbReference>
<keyword evidence="7" id="KW-0865">Zymogen</keyword>
<dbReference type="InterPro" id="IPR035914">
    <property type="entry name" value="Sperma_CUB_dom_sf"/>
</dbReference>
<evidence type="ECO:0000256" key="8">
    <source>
        <dbReference type="ARBA" id="ARBA00023157"/>
    </source>
</evidence>
<evidence type="ECO:0000256" key="6">
    <source>
        <dbReference type="ARBA" id="ARBA00022825"/>
    </source>
</evidence>
<dbReference type="InterPro" id="IPR009003">
    <property type="entry name" value="Peptidase_S1_PA"/>
</dbReference>
<dbReference type="CDD" id="cd00190">
    <property type="entry name" value="Tryp_SPc"/>
    <property type="match status" value="1"/>
</dbReference>
<evidence type="ECO:0000256" key="3">
    <source>
        <dbReference type="ARBA" id="ARBA00022670"/>
    </source>
</evidence>
<comment type="similarity">
    <text evidence="9">Belongs to the peptidase S1 family. CLIP subfamily.</text>
</comment>
<evidence type="ECO:0000256" key="7">
    <source>
        <dbReference type="ARBA" id="ARBA00023145"/>
    </source>
</evidence>
<evidence type="ECO:0000313" key="14">
    <source>
        <dbReference type="EMBL" id="CAB3384454.1"/>
    </source>
</evidence>
<dbReference type="InterPro" id="IPR000859">
    <property type="entry name" value="CUB_dom"/>
</dbReference>
<evidence type="ECO:0000256" key="10">
    <source>
        <dbReference type="PROSITE-ProRule" id="PRU00059"/>
    </source>
</evidence>
<dbReference type="PROSITE" id="PS01180">
    <property type="entry name" value="CUB"/>
    <property type="match status" value="1"/>
</dbReference>
<keyword evidence="5 11" id="KW-0378">Hydrolase</keyword>
<comment type="subcellular location">
    <subcellularLocation>
        <location evidence="1">Secreted</location>
    </subcellularLocation>
</comment>
<dbReference type="Gene3D" id="2.60.120.290">
    <property type="entry name" value="Spermadhesin, CUB domain"/>
    <property type="match status" value="1"/>
</dbReference>
<protein>
    <recommendedName>
        <fullName evidence="16">Peptidase S1 domain-containing protein</fullName>
    </recommendedName>
</protein>
<dbReference type="InterPro" id="IPR018114">
    <property type="entry name" value="TRYPSIN_HIS"/>
</dbReference>
<dbReference type="GO" id="GO:0006508">
    <property type="term" value="P:proteolysis"/>
    <property type="evidence" value="ECO:0007669"/>
    <property type="project" value="UniProtKB-KW"/>
</dbReference>
<dbReference type="InterPro" id="IPR033116">
    <property type="entry name" value="TRYPSIN_SER"/>
</dbReference>
<proteinExistence type="inferred from homology"/>
<evidence type="ECO:0000256" key="2">
    <source>
        <dbReference type="ARBA" id="ARBA00022525"/>
    </source>
</evidence>
<accession>A0A8S1DUD3</accession>
<evidence type="ECO:0000256" key="1">
    <source>
        <dbReference type="ARBA" id="ARBA00004613"/>
    </source>
</evidence>
<evidence type="ECO:0000313" key="15">
    <source>
        <dbReference type="Proteomes" id="UP000494165"/>
    </source>
</evidence>
<dbReference type="PROSITE" id="PS00135">
    <property type="entry name" value="TRYPSIN_SER"/>
    <property type="match status" value="1"/>
</dbReference>
<dbReference type="PRINTS" id="PR00722">
    <property type="entry name" value="CHYMOTRYPSIN"/>
</dbReference>
<evidence type="ECO:0008006" key="16">
    <source>
        <dbReference type="Google" id="ProtNLM"/>
    </source>
</evidence>
<evidence type="ECO:0000256" key="4">
    <source>
        <dbReference type="ARBA" id="ARBA00022729"/>
    </source>
</evidence>
<organism evidence="14 15">
    <name type="scientific">Cloeon dipterum</name>
    <dbReference type="NCBI Taxonomy" id="197152"/>
    <lineage>
        <taxon>Eukaryota</taxon>
        <taxon>Metazoa</taxon>
        <taxon>Ecdysozoa</taxon>
        <taxon>Arthropoda</taxon>
        <taxon>Hexapoda</taxon>
        <taxon>Insecta</taxon>
        <taxon>Pterygota</taxon>
        <taxon>Palaeoptera</taxon>
        <taxon>Ephemeroptera</taxon>
        <taxon>Pisciforma</taxon>
        <taxon>Baetidae</taxon>
        <taxon>Cloeon</taxon>
    </lineage>
</organism>
<comment type="caution">
    <text evidence="14">The sequence shown here is derived from an EMBL/GenBank/DDBJ whole genome shotgun (WGS) entry which is preliminary data.</text>
</comment>
<dbReference type="InterPro" id="IPR001314">
    <property type="entry name" value="Peptidase_S1A"/>
</dbReference>
<dbReference type="Proteomes" id="UP000494165">
    <property type="component" value="Unassembled WGS sequence"/>
</dbReference>
<evidence type="ECO:0000256" key="5">
    <source>
        <dbReference type="ARBA" id="ARBA00022801"/>
    </source>
</evidence>
<keyword evidence="4" id="KW-0732">Signal</keyword>
<dbReference type="InterPro" id="IPR001254">
    <property type="entry name" value="Trypsin_dom"/>
</dbReference>
<dbReference type="InterPro" id="IPR043504">
    <property type="entry name" value="Peptidase_S1_PA_chymotrypsin"/>
</dbReference>
<feature type="domain" description="CUB" evidence="12">
    <location>
        <begin position="35"/>
        <end position="115"/>
    </location>
</feature>
<dbReference type="OrthoDB" id="5565075at2759"/>
<name>A0A8S1DUD3_9INSE</name>
<feature type="domain" description="Peptidase S1" evidence="13">
    <location>
        <begin position="234"/>
        <end position="474"/>
    </location>
</feature>
<dbReference type="SUPFAM" id="SSF50494">
    <property type="entry name" value="Trypsin-like serine proteases"/>
    <property type="match status" value="1"/>
</dbReference>
<dbReference type="Gene3D" id="2.40.10.10">
    <property type="entry name" value="Trypsin-like serine proteases"/>
    <property type="match status" value="1"/>
</dbReference>
<gene>
    <name evidence="14" type="ORF">CLODIP_2_CD10579</name>
</gene>
<dbReference type="SMART" id="SM00020">
    <property type="entry name" value="Tryp_SPc"/>
    <property type="match status" value="1"/>
</dbReference>
<dbReference type="EMBL" id="CADEPI010000352">
    <property type="protein sequence ID" value="CAB3384454.1"/>
    <property type="molecule type" value="Genomic_DNA"/>
</dbReference>
<dbReference type="PANTHER" id="PTHR24256">
    <property type="entry name" value="TRYPTASE-RELATED"/>
    <property type="match status" value="1"/>
</dbReference>
<dbReference type="InterPro" id="IPR051487">
    <property type="entry name" value="Ser/Thr_Proteases_Immune/Dev"/>
</dbReference>
<keyword evidence="15" id="KW-1185">Reference proteome</keyword>
<keyword evidence="8" id="KW-1015">Disulfide bond</keyword>
<keyword evidence="3 11" id="KW-0645">Protease</keyword>
<keyword evidence="2" id="KW-0964">Secreted</keyword>
<reference evidence="14 15" key="1">
    <citation type="submission" date="2020-04" db="EMBL/GenBank/DDBJ databases">
        <authorList>
            <person name="Alioto T."/>
            <person name="Alioto T."/>
            <person name="Gomez Garrido J."/>
        </authorList>
    </citation>
    <scope>NUCLEOTIDE SEQUENCE [LARGE SCALE GENOMIC DNA]</scope>
</reference>
<evidence type="ECO:0000259" key="12">
    <source>
        <dbReference type="PROSITE" id="PS01180"/>
    </source>
</evidence>
<sequence length="491" mass="53001">MLRTECIAQGGRLGEPCGKGFSRGFCCQYPNVIPCGQTTSLVHSIIRNPDYPDTTSNPIVCVVGIAPRPEACGIRIEFMDAKMGPTKDGFCYQDMLTVVGGGSVESNGFNTQICGLAKGYATMIPVNQTSDMVQIVIFGQSRDIMWNINVTQVHCGSLYLPFNDLCGVRNSPVANNARSLKTFPSTPRNLSAKVITEKAEPTQVAMEKVEPAAKLAAKGVEARWSNTTIAEAKILGGAAVGGIQYPWMAAIYYDGSHVCSGTIIARQWVMTAAHCVTFYAAENLFPVKRIRVWLGAYDLTLTPRQEIRRVIRKVDRAYIHNEFEGNNYDVAILKLNETLIYNAAIRPVCFPEDIDQHYGGWTGIIAGWGTNGGAAKSNVLLAGNVPIWRNAACQTAWSALSVEIKDSMICAGDGSVAQCTGDSGGPLIAADEDGLYSFLGVSSFSAPPACGNPDFPDVYMRTSSFLSWIALVLALPAPPDEFESPYGPYDP</sequence>
<dbReference type="AlphaFoldDB" id="A0A8S1DUD3"/>
<dbReference type="GO" id="GO:0004252">
    <property type="term" value="F:serine-type endopeptidase activity"/>
    <property type="evidence" value="ECO:0007669"/>
    <property type="project" value="InterPro"/>
</dbReference>